<dbReference type="CDD" id="cd07302">
    <property type="entry name" value="CHD"/>
    <property type="match status" value="1"/>
</dbReference>
<dbReference type="SMART" id="SM00044">
    <property type="entry name" value="CYCc"/>
    <property type="match status" value="1"/>
</dbReference>
<dbReference type="Gene3D" id="3.30.450.40">
    <property type="match status" value="2"/>
</dbReference>
<dbReference type="SMART" id="SM00065">
    <property type="entry name" value="GAF"/>
    <property type="match status" value="2"/>
</dbReference>
<proteinExistence type="inferred from homology"/>
<feature type="region of interest" description="Disordered" evidence="2">
    <location>
        <begin position="26"/>
        <end position="54"/>
    </location>
</feature>
<dbReference type="InterPro" id="IPR035965">
    <property type="entry name" value="PAS-like_dom_sf"/>
</dbReference>
<dbReference type="NCBIfam" id="TIGR00229">
    <property type="entry name" value="sensory_box"/>
    <property type="match status" value="1"/>
</dbReference>
<dbReference type="Gene3D" id="3.30.450.20">
    <property type="entry name" value="PAS domain"/>
    <property type="match status" value="1"/>
</dbReference>
<dbReference type="Proteomes" id="UP000618445">
    <property type="component" value="Unassembled WGS sequence"/>
</dbReference>
<dbReference type="Gene3D" id="3.30.70.1230">
    <property type="entry name" value="Nucleotide cyclase"/>
    <property type="match status" value="1"/>
</dbReference>
<reference evidence="5 6" key="1">
    <citation type="journal article" date="2020" name="ISME J.">
        <title>Comparative genomics reveals insights into cyanobacterial evolution and habitat adaptation.</title>
        <authorList>
            <person name="Chen M.Y."/>
            <person name="Teng W.K."/>
            <person name="Zhao L."/>
            <person name="Hu C.X."/>
            <person name="Zhou Y.K."/>
            <person name="Han B.P."/>
            <person name="Song L.R."/>
            <person name="Shu W.S."/>
        </authorList>
    </citation>
    <scope>NUCLEOTIDE SEQUENCE [LARGE SCALE GENOMIC DNA]</scope>
    <source>
        <strain evidence="5 6">FACHB-1050</strain>
    </source>
</reference>
<dbReference type="PANTHER" id="PTHR43081">
    <property type="entry name" value="ADENYLATE CYCLASE, TERMINAL-DIFFERENTIATION SPECIFIC-RELATED"/>
    <property type="match status" value="1"/>
</dbReference>
<dbReference type="PROSITE" id="PS50125">
    <property type="entry name" value="GUANYLATE_CYCLASE_2"/>
    <property type="match status" value="1"/>
</dbReference>
<dbReference type="PROSITE" id="PS50112">
    <property type="entry name" value="PAS"/>
    <property type="match status" value="1"/>
</dbReference>
<evidence type="ECO:0000256" key="1">
    <source>
        <dbReference type="ARBA" id="ARBA00005381"/>
    </source>
</evidence>
<feature type="domain" description="Guanylate cyclase" evidence="4">
    <location>
        <begin position="624"/>
        <end position="765"/>
    </location>
</feature>
<dbReference type="InterPro" id="IPR001054">
    <property type="entry name" value="A/G_cyclase"/>
</dbReference>
<dbReference type="InterPro" id="IPR029787">
    <property type="entry name" value="Nucleotide_cyclase"/>
</dbReference>
<dbReference type="Pfam" id="PF00211">
    <property type="entry name" value="Guanylate_cyc"/>
    <property type="match status" value="1"/>
</dbReference>
<evidence type="ECO:0000256" key="2">
    <source>
        <dbReference type="SAM" id="MobiDB-lite"/>
    </source>
</evidence>
<dbReference type="CDD" id="cd00130">
    <property type="entry name" value="PAS"/>
    <property type="match status" value="1"/>
</dbReference>
<protein>
    <submittedName>
        <fullName evidence="5">GAF domain-containing protein</fullName>
    </submittedName>
</protein>
<dbReference type="SUPFAM" id="SSF55781">
    <property type="entry name" value="GAF domain-like"/>
    <property type="match status" value="2"/>
</dbReference>
<dbReference type="InterPro" id="IPR050697">
    <property type="entry name" value="Adenylyl/Guanylyl_Cyclase_3/4"/>
</dbReference>
<evidence type="ECO:0000313" key="6">
    <source>
        <dbReference type="Proteomes" id="UP000618445"/>
    </source>
</evidence>
<comment type="similarity">
    <text evidence="1">Belongs to the adenylyl cyclase class-3 family.</text>
</comment>
<evidence type="ECO:0000259" key="4">
    <source>
        <dbReference type="PROSITE" id="PS50125"/>
    </source>
</evidence>
<dbReference type="SMART" id="SM00091">
    <property type="entry name" value="PAS"/>
    <property type="match status" value="1"/>
</dbReference>
<keyword evidence="6" id="KW-1185">Reference proteome</keyword>
<dbReference type="Pfam" id="PF08448">
    <property type="entry name" value="PAS_4"/>
    <property type="match status" value="1"/>
</dbReference>
<gene>
    <name evidence="5" type="ORF">H6G05_10930</name>
</gene>
<sequence>MTPSSPSRIPSIDTHATIEATIDVIAESESSSESPSVKPNPPAPALTNFQDSSDRQSSSALAVTAAGNFASVLAPLTPEKFSQVVNDVEQRLRIVNQTLGMLNTDFDVILDEMLQAIRGKIGELLSADRTTIFLLDADKNQLWTNVPSEDGKNIEIRISTEPTSIAGEVATYGRIVNIPFDFFDDPRSAQAKKQFERTGYRTYSMLAMPLLNDNDQLVAVVQLINKLRIIDPSVPLEESVDRVGFTEEDQALFAQFAPSMRLILESSQAFYSAAQKQRAADALMKAAMSLGQSLDLETTLKKVMDEAKLLMNADRSTLWLIDRDRNDLWTQIVDHYGLTKELRVPMGVGYAGRVATTGEVLNIPFDLYEHPDAGNSKKFDQANGYRTCSLLCMPIFNSNKELIGVTQLVNKIQRGDFPEYDPNTWPASPERFKASFNSNDEEFMKVFNVQAGVALENAKLFAKVKQEQQMQKDILRSLSDGVISTDKHGKIIAANERAYDLLGVGNALLEGRSVYELINIEKANFTRWFETSLEGGDEKSRKQYYPDQTLRSTDGEQHSINISINTMSEGDEGEGVRGALVVMEDISQEKRLKSTMYRYMTQELAEQLLAGGDAKMGGDRKEVSVLFSDIRSYTTITESLTAEDVVMMLNEYFETMVEAVFNYKGTLDKYIGDAIMAVFGSPLPIPDHAWMAVQTAIDMRHRLKEFNIKRLEKLKPQNQKEIDMATIKIGIGINSDTVISGNIGSTRRMEFTAIGDGVNLGSRLEGASKQYGTDAIISETTYNLCSDRLWVRELDRIQVKGKNQPVSVYELVGLKSDPLTEIQTRIIEHYHTAREHYLTRKFSKAVAEFAEVLELDKNNKAANIHITRCQHFLLNAPEDDWDGVWRMTEK</sequence>
<dbReference type="RefSeq" id="WP_190578197.1">
    <property type="nucleotide sequence ID" value="NZ_CAWPQU010000006.1"/>
</dbReference>
<comment type="caution">
    <text evidence="5">The sequence shown here is derived from an EMBL/GenBank/DDBJ whole genome shotgun (WGS) entry which is preliminary data.</text>
</comment>
<evidence type="ECO:0000259" key="3">
    <source>
        <dbReference type="PROSITE" id="PS50112"/>
    </source>
</evidence>
<accession>A0ABR8CB70</accession>
<dbReference type="EMBL" id="JACJQY010000014">
    <property type="protein sequence ID" value="MBD2317355.1"/>
    <property type="molecule type" value="Genomic_DNA"/>
</dbReference>
<name>A0ABR8CB70_9CYAN</name>
<feature type="domain" description="PAS" evidence="3">
    <location>
        <begin position="467"/>
        <end position="521"/>
    </location>
</feature>
<organism evidence="5 6">
    <name type="scientific">Phormidium tenue FACHB-1050</name>
    <dbReference type="NCBI Taxonomy" id="2692857"/>
    <lineage>
        <taxon>Bacteria</taxon>
        <taxon>Bacillati</taxon>
        <taxon>Cyanobacteriota</taxon>
        <taxon>Cyanophyceae</taxon>
        <taxon>Oscillatoriophycideae</taxon>
        <taxon>Oscillatoriales</taxon>
        <taxon>Oscillatoriaceae</taxon>
        <taxon>Phormidium</taxon>
    </lineage>
</organism>
<dbReference type="SUPFAM" id="SSF55073">
    <property type="entry name" value="Nucleotide cyclase"/>
    <property type="match status" value="1"/>
</dbReference>
<dbReference type="PANTHER" id="PTHR43081:SF1">
    <property type="entry name" value="ADENYLATE CYCLASE, TERMINAL-DIFFERENTIATION SPECIFIC"/>
    <property type="match status" value="1"/>
</dbReference>
<dbReference type="InterPro" id="IPR029016">
    <property type="entry name" value="GAF-like_dom_sf"/>
</dbReference>
<dbReference type="InterPro" id="IPR000014">
    <property type="entry name" value="PAS"/>
</dbReference>
<dbReference type="SUPFAM" id="SSF55785">
    <property type="entry name" value="PYP-like sensor domain (PAS domain)"/>
    <property type="match status" value="1"/>
</dbReference>
<dbReference type="Pfam" id="PF01590">
    <property type="entry name" value="GAF"/>
    <property type="match status" value="2"/>
</dbReference>
<evidence type="ECO:0000313" key="5">
    <source>
        <dbReference type="EMBL" id="MBD2317355.1"/>
    </source>
</evidence>
<feature type="compositionally biased region" description="Low complexity" evidence="2">
    <location>
        <begin position="27"/>
        <end position="36"/>
    </location>
</feature>
<dbReference type="InterPro" id="IPR003018">
    <property type="entry name" value="GAF"/>
</dbReference>
<dbReference type="InterPro" id="IPR013656">
    <property type="entry name" value="PAS_4"/>
</dbReference>